<feature type="region of interest" description="Disordered" evidence="5">
    <location>
        <begin position="1"/>
        <end position="59"/>
    </location>
</feature>
<dbReference type="RefSeq" id="XP_034010315.1">
    <property type="nucleotide sequence ID" value="XM_034157837.1"/>
</dbReference>
<evidence type="ECO:0000259" key="9">
    <source>
        <dbReference type="PROSITE" id="PS51194"/>
    </source>
</evidence>
<dbReference type="EMBL" id="SWFT01000149">
    <property type="protein sequence ID" value="KAA8898058.1"/>
    <property type="molecule type" value="Genomic_DNA"/>
</dbReference>
<dbReference type="PROSITE" id="PS50908">
    <property type="entry name" value="RWD"/>
    <property type="match status" value="1"/>
</dbReference>
<dbReference type="InterPro" id="IPR059023">
    <property type="entry name" value="RNA_hel_CTD"/>
</dbReference>
<evidence type="ECO:0000256" key="5">
    <source>
        <dbReference type="SAM" id="MobiDB-lite"/>
    </source>
</evidence>
<dbReference type="Pfam" id="PF05773">
    <property type="entry name" value="RWD"/>
    <property type="match status" value="1"/>
</dbReference>
<dbReference type="Gene3D" id="1.20.120.1080">
    <property type="match status" value="1"/>
</dbReference>
<evidence type="ECO:0000256" key="4">
    <source>
        <dbReference type="ARBA" id="ARBA00022840"/>
    </source>
</evidence>
<feature type="region of interest" description="Disordered" evidence="5">
    <location>
        <begin position="181"/>
        <end position="239"/>
    </location>
</feature>
<dbReference type="InterPro" id="IPR011545">
    <property type="entry name" value="DEAD/DEAH_box_helicase_dom"/>
</dbReference>
<dbReference type="Pfam" id="PF07717">
    <property type="entry name" value="OB_NTP_bind"/>
    <property type="match status" value="1"/>
</dbReference>
<sequence length="1383" mass="156197">MGKKKTVTPSTEPNTNTTKKGNGSKKSDTSDPIPATKNKKGKRDQTPEPTVDASKPQRGLAIGDNFGWTGKLPATLLYEHCQKNKWGKPIFDMRKSSKGFTGVVKLSWESPKREMVELVMIPDSETYSPKATTNEARHYAATYVLYRINYMKNMKLMLPVIFRDYWSELEKSRLALAKENKRAHDEKYNPHPFQVKLDQDDRRKKEAKEREARKQSEAKTKKPVVSLGSTASSHHPAALEKTRRTFPRSVWERAPFIDFPPDIRSKIERQITKHLKWNSSKKVSSSNDRASLVSFGFRPQHVDEAFEHTGNYNDALEWLLFHIPEDDLPPLFSKQEKDSGAQFKISRDIKQEYMMQRMLQSGFDYDDIVDSLAKHENDEVETAVFLTNRLLRFANVESVDDTEFKEDSQLLWEQEVEGLELMGDHKGSYLNDRKTIVDIPLSPPTLKGMLKLRVFRGSQYPDQFPGIHLVVTETSYKLANYIKLSIIRKLGEYLQPMLGGPMLFTMIEWLEENVAQIIANPGNLVTSPINIKNSVKASNQKPTKNSGKRLVLTDDDFSAIKQDYTRRMSDEQTRKMVEGRKSLPAWGKRDQLIDIISSNQVTLVTGETGSGKSTQIVQFILDYLNSQSNYSSKILCTQPRRISAIGLAERISEERGARVGQETGYIIKGENKTSPRTRISFVTTGVLLRMLQSELSSNGNLFKYLHYIFVDEVHERSVDSDLLLIILKQILPKYPNLKVVLMSATIDTTKFIQFFDTTVNHIHIEGRTFPIADVYLDELLEKTNFTIERNGELIVPKSDSEFFQRGTINYSLVAQVCKMVDADLTVAASQGSILVFMPGIMEISKLIRELENVLNGSIMAVPLHSALSSQDQKQVFKRPPKGSRKIVVSTNIAETSITIPDCVAVVDCGRSKSMFFDSKLNTTRLVENWCSQAEVKQRRGRSGRITSGTCYHIYTRETFEKMSSQPVPEIMRTRLENLFLVVKAMGITDVARFLSSGLDVPDASNMLKASQHLQDIGAIDESGLLTHLGSHLSYLPTDIGSGKILILGCIFGCLEPCLVLAASASTGSPFLNLQDERDEIKRIQKKWADDQGDMVAICNVVQAYEEDHSKGFLALNKLKYLTMQEILSTKRQYLSLLQEIGFVPMNYNSNKGYLNRNSTNYQLLRSVIAGAFYPQIARVELPSPKYFKSSSGSVAVDPDAKKIKLFVKNDDYNQADLESTNLPANRVFIHPSSVFFGSNDVPQGIDMEQILTEDGEVDMAKARELFDLTPKSASSSSNLFKNSFMSFRSSHHTTKLYLRDLTPTSTFGALMFGGTIDYEVSGKTSPGIVLDSWLPIRTWCKNAVLIKKLRMLLDEALDEQLGNPTHEVSEVLQIIERLLSNHY</sequence>
<evidence type="ECO:0000256" key="3">
    <source>
        <dbReference type="ARBA" id="ARBA00022806"/>
    </source>
</evidence>
<keyword evidence="1" id="KW-0547">Nucleotide-binding</keyword>
<dbReference type="CDD" id="cd23827">
    <property type="entry name" value="RWD_YLR419W-like"/>
    <property type="match status" value="1"/>
</dbReference>
<dbReference type="Gene3D" id="3.40.50.300">
    <property type="entry name" value="P-loop containing nucleotide triphosphate hydrolases"/>
    <property type="match status" value="2"/>
</dbReference>
<dbReference type="CDD" id="cd18791">
    <property type="entry name" value="SF2_C_RHA"/>
    <property type="match status" value="1"/>
</dbReference>
<gene>
    <name evidence="10" type="ORF">DIURU_004912</name>
</gene>
<dbReference type="CDD" id="cd17917">
    <property type="entry name" value="DEXHc_RHA-like"/>
    <property type="match status" value="1"/>
</dbReference>
<dbReference type="GO" id="GO:0003723">
    <property type="term" value="F:RNA binding"/>
    <property type="evidence" value="ECO:0007669"/>
    <property type="project" value="TreeGrafter"/>
</dbReference>
<dbReference type="SUPFAM" id="SSF52540">
    <property type="entry name" value="P-loop containing nucleoside triphosphate hydrolases"/>
    <property type="match status" value="1"/>
</dbReference>
<dbReference type="GeneID" id="54783563"/>
<proteinExistence type="predicted"/>
<feature type="compositionally biased region" description="Basic and acidic residues" evidence="5">
    <location>
        <begin position="197"/>
        <end position="220"/>
    </location>
</feature>
<dbReference type="SMART" id="SM00847">
    <property type="entry name" value="HA2"/>
    <property type="match status" value="1"/>
</dbReference>
<dbReference type="OMA" id="LFRVCNM"/>
<dbReference type="PROSITE" id="PS50030">
    <property type="entry name" value="UBA"/>
    <property type="match status" value="1"/>
</dbReference>
<dbReference type="SUPFAM" id="SSF54768">
    <property type="entry name" value="dsRNA-binding domain-like"/>
    <property type="match status" value="1"/>
</dbReference>
<keyword evidence="3" id="KW-0347">Helicase</keyword>
<dbReference type="InterPro" id="IPR011709">
    <property type="entry name" value="DEAD-box_helicase_OB_fold"/>
</dbReference>
<dbReference type="Gene3D" id="3.10.110.10">
    <property type="entry name" value="Ubiquitin Conjugating Enzyme"/>
    <property type="match status" value="1"/>
</dbReference>
<dbReference type="InterPro" id="IPR002464">
    <property type="entry name" value="DNA/RNA_helicase_DEAH_CS"/>
</dbReference>
<dbReference type="SUPFAM" id="SSF46934">
    <property type="entry name" value="UBA-like"/>
    <property type="match status" value="1"/>
</dbReference>
<dbReference type="PROSITE" id="PS51192">
    <property type="entry name" value="HELICASE_ATP_BIND_1"/>
    <property type="match status" value="1"/>
</dbReference>
<keyword evidence="11" id="KW-1185">Reference proteome</keyword>
<dbReference type="PANTHER" id="PTHR18934">
    <property type="entry name" value="ATP-DEPENDENT RNA HELICASE"/>
    <property type="match status" value="1"/>
</dbReference>
<dbReference type="InterPro" id="IPR056328">
    <property type="entry name" value="DSRM_DHX29"/>
</dbReference>
<comment type="caution">
    <text evidence="10">The sequence shown here is derived from an EMBL/GenBank/DDBJ whole genome shotgun (WGS) entry which is preliminary data.</text>
</comment>
<reference evidence="10 11" key="1">
    <citation type="submission" date="2019-07" db="EMBL/GenBank/DDBJ databases">
        <title>Genome assembly of two rare yeast pathogens: Diutina rugosa and Trichomonascus ciferrii.</title>
        <authorList>
            <person name="Mixao V."/>
            <person name="Saus E."/>
            <person name="Hansen A."/>
            <person name="Lass-Flor C."/>
            <person name="Gabaldon T."/>
        </authorList>
    </citation>
    <scope>NUCLEOTIDE SEQUENCE [LARGE SCALE GENOMIC DNA]</scope>
    <source>
        <strain evidence="10 11">CBS 613</strain>
    </source>
</reference>
<dbReference type="VEuPathDB" id="FungiDB:DIURU_004912"/>
<evidence type="ECO:0000313" key="11">
    <source>
        <dbReference type="Proteomes" id="UP000449547"/>
    </source>
</evidence>
<feature type="domain" description="Helicase C-terminal" evidence="9">
    <location>
        <begin position="819"/>
        <end position="986"/>
    </location>
</feature>
<evidence type="ECO:0000313" key="10">
    <source>
        <dbReference type="EMBL" id="KAA8898058.1"/>
    </source>
</evidence>
<dbReference type="InterPro" id="IPR006575">
    <property type="entry name" value="RWD_dom"/>
</dbReference>
<organism evidence="10 11">
    <name type="scientific">Diutina rugosa</name>
    <name type="common">Yeast</name>
    <name type="synonym">Candida rugosa</name>
    <dbReference type="NCBI Taxonomy" id="5481"/>
    <lineage>
        <taxon>Eukaryota</taxon>
        <taxon>Fungi</taxon>
        <taxon>Dikarya</taxon>
        <taxon>Ascomycota</taxon>
        <taxon>Saccharomycotina</taxon>
        <taxon>Pichiomycetes</taxon>
        <taxon>Debaryomycetaceae</taxon>
        <taxon>Diutina</taxon>
    </lineage>
</organism>
<dbReference type="InterPro" id="IPR056890">
    <property type="entry name" value="UBA_DHX29-like"/>
</dbReference>
<feature type="domain" description="UBA" evidence="6">
    <location>
        <begin position="348"/>
        <end position="389"/>
    </location>
</feature>
<dbReference type="PROSITE" id="PS00690">
    <property type="entry name" value="DEAH_ATP_HELICASE"/>
    <property type="match status" value="1"/>
</dbReference>
<dbReference type="Pfam" id="PF00271">
    <property type="entry name" value="Helicase_C"/>
    <property type="match status" value="1"/>
</dbReference>
<dbReference type="PANTHER" id="PTHR18934:SF267">
    <property type="entry name" value="ATP-DEPENDENT RNA HELICASE YLR419W-RELATED"/>
    <property type="match status" value="1"/>
</dbReference>
<evidence type="ECO:0000256" key="2">
    <source>
        <dbReference type="ARBA" id="ARBA00022801"/>
    </source>
</evidence>
<dbReference type="PROSITE" id="PS51194">
    <property type="entry name" value="HELICASE_CTER"/>
    <property type="match status" value="1"/>
</dbReference>
<dbReference type="SMART" id="SM00490">
    <property type="entry name" value="HELICc"/>
    <property type="match status" value="1"/>
</dbReference>
<accession>A0A642UFK6</accession>
<dbReference type="InterPro" id="IPR009060">
    <property type="entry name" value="UBA-like_sf"/>
</dbReference>
<dbReference type="InterPro" id="IPR027417">
    <property type="entry name" value="P-loop_NTPase"/>
</dbReference>
<dbReference type="Pfam" id="PF24899">
    <property type="entry name" value="UBA_DHX29"/>
    <property type="match status" value="1"/>
</dbReference>
<evidence type="ECO:0000256" key="1">
    <source>
        <dbReference type="ARBA" id="ARBA00022741"/>
    </source>
</evidence>
<dbReference type="Pfam" id="PF26026">
    <property type="entry name" value="RNA_hel_CTD"/>
    <property type="match status" value="1"/>
</dbReference>
<dbReference type="GO" id="GO:0008186">
    <property type="term" value="F:ATP-dependent activity, acting on RNA"/>
    <property type="evidence" value="ECO:0007669"/>
    <property type="project" value="UniProtKB-ARBA"/>
</dbReference>
<dbReference type="Pfam" id="PF00270">
    <property type="entry name" value="DEAD"/>
    <property type="match status" value="1"/>
</dbReference>
<dbReference type="SMART" id="SM00487">
    <property type="entry name" value="DEXDc"/>
    <property type="match status" value="1"/>
</dbReference>
<evidence type="ECO:0008006" key="12">
    <source>
        <dbReference type="Google" id="ProtNLM"/>
    </source>
</evidence>
<dbReference type="Pfam" id="PF21010">
    <property type="entry name" value="HA2_C"/>
    <property type="match status" value="1"/>
</dbReference>
<dbReference type="OrthoDB" id="5600252at2759"/>
<keyword evidence="4" id="KW-0067">ATP-binding</keyword>
<keyword evidence="2" id="KW-0378">Hydrolase</keyword>
<evidence type="ECO:0000259" key="7">
    <source>
        <dbReference type="PROSITE" id="PS50908"/>
    </source>
</evidence>
<dbReference type="InterPro" id="IPR014001">
    <property type="entry name" value="Helicase_ATP-bd"/>
</dbReference>
<evidence type="ECO:0000259" key="6">
    <source>
        <dbReference type="PROSITE" id="PS50030"/>
    </source>
</evidence>
<dbReference type="InterPro" id="IPR015940">
    <property type="entry name" value="UBA"/>
</dbReference>
<dbReference type="InterPro" id="IPR007502">
    <property type="entry name" value="Helicase-assoc_dom"/>
</dbReference>
<dbReference type="InterPro" id="IPR016135">
    <property type="entry name" value="UBQ-conjugating_enzyme/RWD"/>
</dbReference>
<dbReference type="GO" id="GO:0005524">
    <property type="term" value="F:ATP binding"/>
    <property type="evidence" value="ECO:0007669"/>
    <property type="project" value="UniProtKB-KW"/>
</dbReference>
<dbReference type="Proteomes" id="UP000449547">
    <property type="component" value="Unassembled WGS sequence"/>
</dbReference>
<feature type="domain" description="RWD" evidence="7">
    <location>
        <begin position="414"/>
        <end position="517"/>
    </location>
</feature>
<evidence type="ECO:0000259" key="8">
    <source>
        <dbReference type="PROSITE" id="PS51192"/>
    </source>
</evidence>
<name>A0A642UFK6_DIURU</name>
<dbReference type="GO" id="GO:0004386">
    <property type="term" value="F:helicase activity"/>
    <property type="evidence" value="ECO:0007669"/>
    <property type="project" value="UniProtKB-KW"/>
</dbReference>
<dbReference type="SUPFAM" id="SSF54495">
    <property type="entry name" value="UBC-like"/>
    <property type="match status" value="1"/>
</dbReference>
<dbReference type="GO" id="GO:0016787">
    <property type="term" value="F:hydrolase activity"/>
    <property type="evidence" value="ECO:0007669"/>
    <property type="project" value="UniProtKB-KW"/>
</dbReference>
<feature type="domain" description="Helicase ATP-binding" evidence="8">
    <location>
        <begin position="593"/>
        <end position="764"/>
    </location>
</feature>
<dbReference type="GO" id="GO:1990904">
    <property type="term" value="C:ribonucleoprotein complex"/>
    <property type="evidence" value="ECO:0007669"/>
    <property type="project" value="UniProtKB-ARBA"/>
</dbReference>
<protein>
    <recommendedName>
        <fullName evidence="12">RNA helicase</fullName>
    </recommendedName>
</protein>
<dbReference type="Pfam" id="PF24385">
    <property type="entry name" value="DSRM_DHX29"/>
    <property type="match status" value="1"/>
</dbReference>
<dbReference type="InterPro" id="IPR001650">
    <property type="entry name" value="Helicase_C-like"/>
</dbReference>